<keyword evidence="2" id="KW-1185">Reference proteome</keyword>
<evidence type="ECO:0000313" key="2">
    <source>
        <dbReference type="Proteomes" id="UP001060085"/>
    </source>
</evidence>
<gene>
    <name evidence="1" type="ORF">M9H77_30876</name>
</gene>
<name>A0ACB9ZZB0_CATRO</name>
<reference evidence="2" key="1">
    <citation type="journal article" date="2023" name="Nat. Plants">
        <title>Single-cell RNA sequencing provides a high-resolution roadmap for understanding the multicellular compartmentation of specialized metabolism.</title>
        <authorList>
            <person name="Sun S."/>
            <person name="Shen X."/>
            <person name="Li Y."/>
            <person name="Li Y."/>
            <person name="Wang S."/>
            <person name="Li R."/>
            <person name="Zhang H."/>
            <person name="Shen G."/>
            <person name="Guo B."/>
            <person name="Wei J."/>
            <person name="Xu J."/>
            <person name="St-Pierre B."/>
            <person name="Chen S."/>
            <person name="Sun C."/>
        </authorList>
    </citation>
    <scope>NUCLEOTIDE SEQUENCE [LARGE SCALE GENOMIC DNA]</scope>
</reference>
<dbReference type="Proteomes" id="UP001060085">
    <property type="component" value="Linkage Group LG07"/>
</dbReference>
<accession>A0ACB9ZZB0</accession>
<protein>
    <submittedName>
        <fullName evidence="1">Uncharacterized protein</fullName>
    </submittedName>
</protein>
<proteinExistence type="predicted"/>
<evidence type="ECO:0000313" key="1">
    <source>
        <dbReference type="EMBL" id="KAI5653689.1"/>
    </source>
</evidence>
<organism evidence="1 2">
    <name type="scientific">Catharanthus roseus</name>
    <name type="common">Madagascar periwinkle</name>
    <name type="synonym">Vinca rosea</name>
    <dbReference type="NCBI Taxonomy" id="4058"/>
    <lineage>
        <taxon>Eukaryota</taxon>
        <taxon>Viridiplantae</taxon>
        <taxon>Streptophyta</taxon>
        <taxon>Embryophyta</taxon>
        <taxon>Tracheophyta</taxon>
        <taxon>Spermatophyta</taxon>
        <taxon>Magnoliopsida</taxon>
        <taxon>eudicotyledons</taxon>
        <taxon>Gunneridae</taxon>
        <taxon>Pentapetalae</taxon>
        <taxon>asterids</taxon>
        <taxon>lamiids</taxon>
        <taxon>Gentianales</taxon>
        <taxon>Apocynaceae</taxon>
        <taxon>Rauvolfioideae</taxon>
        <taxon>Vinceae</taxon>
        <taxon>Catharanthinae</taxon>
        <taxon>Catharanthus</taxon>
    </lineage>
</organism>
<dbReference type="EMBL" id="CM044707">
    <property type="protein sequence ID" value="KAI5653689.1"/>
    <property type="molecule type" value="Genomic_DNA"/>
</dbReference>
<comment type="caution">
    <text evidence="1">The sequence shown here is derived from an EMBL/GenBank/DDBJ whole genome shotgun (WGS) entry which is preliminary data.</text>
</comment>
<sequence length="451" mass="51184">MGRSPCCSSSEEGGVKKGPWSEEDELLVDYVDEIPLLSQSVEHYLGSFVFPLLEETRAPVASSIEVINSAPFAEVLAWIWRNRLIDRGRELYRILPGDILVVSDSKPETVADLQRTTCRWNFASVTRIPEEDEEDTSTSTKFSIKSSREIEATDGEQKPLYVVFLTNITSNKRIWGALHMLKNPNIIQKVLSADALVTERISNRANMSSLHRIKCNHRSHVELIWGPPGTGNIRTISLMLFALLRMNYRVLSCAPTNVAVTEMASRLVKLVKESFNAESSGWDGLLCPLGADIEDVYLDYRVERLRECLMLLTGWEHCIDSMTEFLEDCVSKSKIFVENELININKRKDEGKIPEDKPVSFLEFARTRFKAVSSPLKRCMITLCTLVPRSFILKQNFQHMLDLICLLKSMETLLFHQRLTSDELEDIFSVQEAGMMEGFLKAVEISSLACM</sequence>